<name>A0ABT1WA75_9PROT</name>
<feature type="transmembrane region" description="Helical" evidence="6">
    <location>
        <begin position="210"/>
        <end position="228"/>
    </location>
</feature>
<evidence type="ECO:0000256" key="1">
    <source>
        <dbReference type="ARBA" id="ARBA00004651"/>
    </source>
</evidence>
<accession>A0ABT1WA75</accession>
<dbReference type="Proteomes" id="UP001524587">
    <property type="component" value="Unassembled WGS sequence"/>
</dbReference>
<evidence type="ECO:0000313" key="9">
    <source>
        <dbReference type="Proteomes" id="UP001524587"/>
    </source>
</evidence>
<comment type="caution">
    <text evidence="8">The sequence shown here is derived from an EMBL/GenBank/DDBJ whole genome shotgun (WGS) entry which is preliminary data.</text>
</comment>
<feature type="transmembrane region" description="Helical" evidence="6">
    <location>
        <begin position="28"/>
        <end position="46"/>
    </location>
</feature>
<proteinExistence type="inferred from homology"/>
<reference evidence="8 9" key="1">
    <citation type="submission" date="2022-06" db="EMBL/GenBank/DDBJ databases">
        <title>Endosaccharibacter gen. nov., sp. nov., endophytic bacteria isolated from sugarcane.</title>
        <authorList>
            <person name="Pitiwittayakul N."/>
            <person name="Yukphan P."/>
            <person name="Charoenyingcharoen P."/>
            <person name="Tanasupawat S."/>
        </authorList>
    </citation>
    <scope>NUCLEOTIDE SEQUENCE [LARGE SCALE GENOMIC DNA]</scope>
    <source>
        <strain evidence="8 9">KSS8</strain>
    </source>
</reference>
<keyword evidence="4 6" id="KW-1133">Transmembrane helix</keyword>
<dbReference type="RefSeq" id="WP_422865126.1">
    <property type="nucleotide sequence ID" value="NZ_JAMSKV010000014.1"/>
</dbReference>
<feature type="transmembrane region" description="Helical" evidence="6">
    <location>
        <begin position="177"/>
        <end position="198"/>
    </location>
</feature>
<evidence type="ECO:0000256" key="6">
    <source>
        <dbReference type="RuleBase" id="RU366058"/>
    </source>
</evidence>
<feature type="transmembrane region" description="Helical" evidence="6">
    <location>
        <begin position="99"/>
        <end position="121"/>
    </location>
</feature>
<evidence type="ECO:0000256" key="4">
    <source>
        <dbReference type="ARBA" id="ARBA00022989"/>
    </source>
</evidence>
<comment type="similarity">
    <text evidence="6">Belongs to the TVP38/TMEM64 family.</text>
</comment>
<evidence type="ECO:0000256" key="5">
    <source>
        <dbReference type="ARBA" id="ARBA00023136"/>
    </source>
</evidence>
<gene>
    <name evidence="8" type="ORF">NFI95_14430</name>
</gene>
<dbReference type="EMBL" id="JAMSKV010000014">
    <property type="protein sequence ID" value="MCQ8279638.1"/>
    <property type="molecule type" value="Genomic_DNA"/>
</dbReference>
<comment type="subcellular location">
    <subcellularLocation>
        <location evidence="1 6">Cell membrane</location>
        <topology evidence="1 6">Multi-pass membrane protein</topology>
    </subcellularLocation>
</comment>
<evidence type="ECO:0000259" key="7">
    <source>
        <dbReference type="Pfam" id="PF09335"/>
    </source>
</evidence>
<feature type="domain" description="VTT" evidence="7">
    <location>
        <begin position="80"/>
        <end position="200"/>
    </location>
</feature>
<dbReference type="InterPro" id="IPR015414">
    <property type="entry name" value="TMEM64"/>
</dbReference>
<dbReference type="Pfam" id="PF09335">
    <property type="entry name" value="VTT_dom"/>
    <property type="match status" value="1"/>
</dbReference>
<sequence>MPAGPTDPAMSPPQAAPGFDWRKLMKPLWLLLGLLVIGLALHHLHGARAGLLPAVSALQDGLRGRMLFLLAGTAICAVGLPRQTVCFAGGIAYGVGEGVALSLLATLAGATIGFLWARLAGRDWARHRLSRKADGWLSRLDRQIRAQPFITVLCIRLLPVGSALMLNLAAGVLGLRFVPFLLATLVGSLPQTLIFVLLGSGTRIGHATQIGLAAALFALSSCLGFILLKRSSLAAAQRSA</sequence>
<evidence type="ECO:0000256" key="2">
    <source>
        <dbReference type="ARBA" id="ARBA00022475"/>
    </source>
</evidence>
<dbReference type="PANTHER" id="PTHR12677">
    <property type="entry name" value="GOLGI APPARATUS MEMBRANE PROTEIN TVP38-RELATED"/>
    <property type="match status" value="1"/>
</dbReference>
<organism evidence="8 9">
    <name type="scientific">Endosaccharibacter trunci</name>
    <dbReference type="NCBI Taxonomy" id="2812733"/>
    <lineage>
        <taxon>Bacteria</taxon>
        <taxon>Pseudomonadati</taxon>
        <taxon>Pseudomonadota</taxon>
        <taxon>Alphaproteobacteria</taxon>
        <taxon>Acetobacterales</taxon>
        <taxon>Acetobacteraceae</taxon>
        <taxon>Endosaccharibacter</taxon>
    </lineage>
</organism>
<dbReference type="PANTHER" id="PTHR12677:SF59">
    <property type="entry name" value="GOLGI APPARATUS MEMBRANE PROTEIN TVP38-RELATED"/>
    <property type="match status" value="1"/>
</dbReference>
<keyword evidence="3 6" id="KW-0812">Transmembrane</keyword>
<feature type="transmembrane region" description="Helical" evidence="6">
    <location>
        <begin position="149"/>
        <end position="171"/>
    </location>
</feature>
<keyword evidence="2 6" id="KW-1003">Cell membrane</keyword>
<keyword evidence="5 6" id="KW-0472">Membrane</keyword>
<evidence type="ECO:0000256" key="3">
    <source>
        <dbReference type="ARBA" id="ARBA00022692"/>
    </source>
</evidence>
<keyword evidence="9" id="KW-1185">Reference proteome</keyword>
<dbReference type="InterPro" id="IPR032816">
    <property type="entry name" value="VTT_dom"/>
</dbReference>
<feature type="transmembrane region" description="Helical" evidence="6">
    <location>
        <begin position="67"/>
        <end position="93"/>
    </location>
</feature>
<evidence type="ECO:0000313" key="8">
    <source>
        <dbReference type="EMBL" id="MCQ8279638.1"/>
    </source>
</evidence>
<protein>
    <recommendedName>
        <fullName evidence="6">TVP38/TMEM64 family membrane protein</fullName>
    </recommendedName>
</protein>